<dbReference type="AlphaFoldDB" id="A0A0L6CPA9"/>
<evidence type="ECO:0000256" key="1">
    <source>
        <dbReference type="ARBA" id="ARBA00022603"/>
    </source>
</evidence>
<dbReference type="Proteomes" id="UP000037397">
    <property type="component" value="Unassembled WGS sequence"/>
</dbReference>
<dbReference type="InterPro" id="IPR041698">
    <property type="entry name" value="Methyltransf_25"/>
</dbReference>
<dbReference type="GO" id="GO:0008168">
    <property type="term" value="F:methyltransferase activity"/>
    <property type="evidence" value="ECO:0007669"/>
    <property type="project" value="UniProtKB-KW"/>
</dbReference>
<comment type="caution">
    <text evidence="5">The sequence shown here is derived from an EMBL/GenBank/DDBJ whole genome shotgun (WGS) entry which is preliminary data.</text>
</comment>
<dbReference type="PATRIC" id="fig|1631356.3.peg.3872"/>
<accession>A0A0L6CPA9</accession>
<evidence type="ECO:0000313" key="5">
    <source>
        <dbReference type="EMBL" id="KNX39606.1"/>
    </source>
</evidence>
<feature type="domain" description="Methyltransferase" evidence="4">
    <location>
        <begin position="51"/>
        <end position="148"/>
    </location>
</feature>
<proteinExistence type="predicted"/>
<dbReference type="GO" id="GO:0032259">
    <property type="term" value="P:methylation"/>
    <property type="evidence" value="ECO:0007669"/>
    <property type="project" value="UniProtKB-KW"/>
</dbReference>
<keyword evidence="6" id="KW-1185">Reference proteome</keyword>
<keyword evidence="1" id="KW-0489">Methyltransferase</keyword>
<evidence type="ECO:0000256" key="3">
    <source>
        <dbReference type="ARBA" id="ARBA00022691"/>
    </source>
</evidence>
<dbReference type="Pfam" id="PF13649">
    <property type="entry name" value="Methyltransf_25"/>
    <property type="match status" value="1"/>
</dbReference>
<sequence>MRATLRRRTMTYDNAQQFWDDFYGERDAVWSGKPNGLLVEGVSGLEVGTALDLGAGEGADAIWLAEQGWAVTAVDISDVALDRARGHAAGAGADIVGRIDWQQCDLDQGFPEGEFDLVSAQFLHSPMEQPDERVRILRRSSAAVAPGGALLIGSHAGWPVWDDGGPDERPSHRSEAMRKVSGGHDHYEFLSTAQLLGHLALPEQVWTVALDQEISSPFVSDGRTGTRSDSIVRLHRRSSLVE</sequence>
<dbReference type="PANTHER" id="PTHR43464">
    <property type="entry name" value="METHYLTRANSFERASE"/>
    <property type="match status" value="1"/>
</dbReference>
<organism evidence="5 6">
    <name type="scientific">Luteipulveratus halotolerans</name>
    <dbReference type="NCBI Taxonomy" id="1631356"/>
    <lineage>
        <taxon>Bacteria</taxon>
        <taxon>Bacillati</taxon>
        <taxon>Actinomycetota</taxon>
        <taxon>Actinomycetes</taxon>
        <taxon>Micrococcales</taxon>
        <taxon>Dermacoccaceae</taxon>
        <taxon>Luteipulveratus</taxon>
    </lineage>
</organism>
<dbReference type="InterPro" id="IPR029063">
    <property type="entry name" value="SAM-dependent_MTases_sf"/>
</dbReference>
<dbReference type="PANTHER" id="PTHR43464:SF19">
    <property type="entry name" value="UBIQUINONE BIOSYNTHESIS O-METHYLTRANSFERASE, MITOCHONDRIAL"/>
    <property type="match status" value="1"/>
</dbReference>
<dbReference type="CDD" id="cd02440">
    <property type="entry name" value="AdoMet_MTases"/>
    <property type="match status" value="1"/>
</dbReference>
<evidence type="ECO:0000313" key="6">
    <source>
        <dbReference type="Proteomes" id="UP000037397"/>
    </source>
</evidence>
<evidence type="ECO:0000259" key="4">
    <source>
        <dbReference type="Pfam" id="PF13649"/>
    </source>
</evidence>
<evidence type="ECO:0000256" key="2">
    <source>
        <dbReference type="ARBA" id="ARBA00022679"/>
    </source>
</evidence>
<dbReference type="EMBL" id="LAIR01000002">
    <property type="protein sequence ID" value="KNX39606.1"/>
    <property type="molecule type" value="Genomic_DNA"/>
</dbReference>
<protein>
    <recommendedName>
        <fullName evidence="4">Methyltransferase domain-containing protein</fullName>
    </recommendedName>
</protein>
<dbReference type="SUPFAM" id="SSF53335">
    <property type="entry name" value="S-adenosyl-L-methionine-dependent methyltransferases"/>
    <property type="match status" value="1"/>
</dbReference>
<dbReference type="STRING" id="1631356.VV01_19315"/>
<keyword evidence="3" id="KW-0949">S-adenosyl-L-methionine</keyword>
<gene>
    <name evidence="5" type="ORF">VV01_19315</name>
</gene>
<reference evidence="6" key="1">
    <citation type="submission" date="2015-03" db="EMBL/GenBank/DDBJ databases">
        <title>Luteipulveratus halotolerans sp. nov., a novel actinobacterium (Dermacoccaceae) from Sarawak, Malaysia.</title>
        <authorList>
            <person name="Juboi H."/>
            <person name="Basik A."/>
            <person name="Shamsul S.S."/>
            <person name="Arnold P."/>
            <person name="Schmitt E.K."/>
            <person name="Sanglier J.-J."/>
            <person name="Yeo T."/>
        </authorList>
    </citation>
    <scope>NUCLEOTIDE SEQUENCE [LARGE SCALE GENOMIC DNA]</scope>
    <source>
        <strain evidence="6">C296001</strain>
    </source>
</reference>
<keyword evidence="2" id="KW-0808">Transferase</keyword>
<name>A0A0L6CPA9_9MICO</name>
<dbReference type="Gene3D" id="3.40.50.150">
    <property type="entry name" value="Vaccinia Virus protein VP39"/>
    <property type="match status" value="1"/>
</dbReference>